<evidence type="ECO:0000313" key="1">
    <source>
        <dbReference type="EMBL" id="ORY15024.1"/>
    </source>
</evidence>
<accession>A0A1Y1ZXT7</accession>
<keyword evidence="2" id="KW-1185">Reference proteome</keyword>
<proteinExistence type="predicted"/>
<evidence type="ECO:0000313" key="2">
    <source>
        <dbReference type="Proteomes" id="UP000193144"/>
    </source>
</evidence>
<organism evidence="1 2">
    <name type="scientific">Clohesyomyces aquaticus</name>
    <dbReference type="NCBI Taxonomy" id="1231657"/>
    <lineage>
        <taxon>Eukaryota</taxon>
        <taxon>Fungi</taxon>
        <taxon>Dikarya</taxon>
        <taxon>Ascomycota</taxon>
        <taxon>Pezizomycotina</taxon>
        <taxon>Dothideomycetes</taxon>
        <taxon>Pleosporomycetidae</taxon>
        <taxon>Pleosporales</taxon>
        <taxon>Lindgomycetaceae</taxon>
        <taxon>Clohesyomyces</taxon>
    </lineage>
</organism>
<protein>
    <submittedName>
        <fullName evidence="1">Uncharacterized protein</fullName>
    </submittedName>
</protein>
<gene>
    <name evidence="1" type="ORF">BCR34DRAFT_197130</name>
</gene>
<reference evidence="1 2" key="1">
    <citation type="submission" date="2016-07" db="EMBL/GenBank/DDBJ databases">
        <title>Pervasive Adenine N6-methylation of Active Genes in Fungi.</title>
        <authorList>
            <consortium name="DOE Joint Genome Institute"/>
            <person name="Mondo S.J."/>
            <person name="Dannebaum R.O."/>
            <person name="Kuo R.C."/>
            <person name="Labutti K."/>
            <person name="Haridas S."/>
            <person name="Kuo A."/>
            <person name="Salamov A."/>
            <person name="Ahrendt S.R."/>
            <person name="Lipzen A."/>
            <person name="Sullivan W."/>
            <person name="Andreopoulos W.B."/>
            <person name="Clum A."/>
            <person name="Lindquist E."/>
            <person name="Daum C."/>
            <person name="Ramamoorthy G.K."/>
            <person name="Gryganskyi A."/>
            <person name="Culley D."/>
            <person name="Magnuson J.K."/>
            <person name="James T.Y."/>
            <person name="O'Malley M.A."/>
            <person name="Stajich J.E."/>
            <person name="Spatafora J.W."/>
            <person name="Visel A."/>
            <person name="Grigoriev I.V."/>
        </authorList>
    </citation>
    <scope>NUCLEOTIDE SEQUENCE [LARGE SCALE GENOMIC DNA]</scope>
    <source>
        <strain evidence="1 2">CBS 115471</strain>
    </source>
</reference>
<dbReference type="EMBL" id="MCFA01000028">
    <property type="protein sequence ID" value="ORY15024.1"/>
    <property type="molecule type" value="Genomic_DNA"/>
</dbReference>
<comment type="caution">
    <text evidence="1">The sequence shown here is derived from an EMBL/GenBank/DDBJ whole genome shotgun (WGS) entry which is preliminary data.</text>
</comment>
<name>A0A1Y1ZXT7_9PLEO</name>
<sequence length="154" mass="17771">MVQIQRSIFCGIALYIFEILGRWGCQGCWGFSTLAYLCRRPLGGRLRNISLILVDIKPNIPRTQRLFYPSGITFFFFSKCAQHNTTQSYQVMARNATVLLSASEHRESLQYGAQMGLIRFEGIGAEMLSGWMRVWYIWVTERNNLARGGFERWG</sequence>
<dbReference type="Proteomes" id="UP000193144">
    <property type="component" value="Unassembled WGS sequence"/>
</dbReference>
<dbReference type="AlphaFoldDB" id="A0A1Y1ZXT7"/>